<dbReference type="EMBL" id="CAJVQC010000237">
    <property type="protein sequence ID" value="CAG8465004.1"/>
    <property type="molecule type" value="Genomic_DNA"/>
</dbReference>
<name>A0ACA9KCW8_9GLOM</name>
<gene>
    <name evidence="1" type="ORF">RPERSI_LOCUS321</name>
</gene>
<keyword evidence="2" id="KW-1185">Reference proteome</keyword>
<dbReference type="Proteomes" id="UP000789920">
    <property type="component" value="Unassembled WGS sequence"/>
</dbReference>
<evidence type="ECO:0000313" key="2">
    <source>
        <dbReference type="Proteomes" id="UP000789920"/>
    </source>
</evidence>
<sequence>MEKNYRTFLEQLCEHVCKDIDNKSYEEIKDLLNRCLAFSMNKYFQGAFRENTKENDAAEAFKFTDFMGAEYNIKENDDGTLIKSSPALSFSLIKKTIHPNENSKECKNENLHTPIETSKIFRS</sequence>
<proteinExistence type="predicted"/>
<accession>A0ACA9KCW8</accession>
<evidence type="ECO:0000313" key="1">
    <source>
        <dbReference type="EMBL" id="CAG8465004.1"/>
    </source>
</evidence>
<protein>
    <submittedName>
        <fullName evidence="1">8031_t:CDS:1</fullName>
    </submittedName>
</protein>
<reference evidence="1" key="1">
    <citation type="submission" date="2021-06" db="EMBL/GenBank/DDBJ databases">
        <authorList>
            <person name="Kallberg Y."/>
            <person name="Tangrot J."/>
            <person name="Rosling A."/>
        </authorList>
    </citation>
    <scope>NUCLEOTIDE SEQUENCE</scope>
    <source>
        <strain evidence="1">MA461A</strain>
    </source>
</reference>
<organism evidence="1 2">
    <name type="scientific">Racocetra persica</name>
    <dbReference type="NCBI Taxonomy" id="160502"/>
    <lineage>
        <taxon>Eukaryota</taxon>
        <taxon>Fungi</taxon>
        <taxon>Fungi incertae sedis</taxon>
        <taxon>Mucoromycota</taxon>
        <taxon>Glomeromycotina</taxon>
        <taxon>Glomeromycetes</taxon>
        <taxon>Diversisporales</taxon>
        <taxon>Gigasporaceae</taxon>
        <taxon>Racocetra</taxon>
    </lineage>
</organism>
<comment type="caution">
    <text evidence="1">The sequence shown here is derived from an EMBL/GenBank/DDBJ whole genome shotgun (WGS) entry which is preliminary data.</text>
</comment>